<feature type="signal peptide" evidence="1">
    <location>
        <begin position="1"/>
        <end position="28"/>
    </location>
</feature>
<dbReference type="AlphaFoldDB" id="A0A1W6EVR8"/>
<evidence type="ECO:0000256" key="1">
    <source>
        <dbReference type="SAM" id="SignalP"/>
    </source>
</evidence>
<reference evidence="2" key="1">
    <citation type="submission" date="2017-02" db="EMBL/GenBank/DDBJ databases">
        <title>Parasitoid Jewel Wasp Mounts Multi-Pronged Neurochemical Attack to Hijack a Host Brain.</title>
        <authorList>
            <person name="Arvidson R.S."/>
            <person name="Kaiser M."/>
            <person name="Libersat F."/>
            <person name="Adams M.E."/>
        </authorList>
    </citation>
    <scope>NUCLEOTIDE SEQUENCE</scope>
    <source>
        <strain evidence="2">27</strain>
    </source>
</reference>
<sequence>MCFVTRLPVILIFGILLLQGLLVDESYGYNVSGCSTPVPQICGEPVLLRRCNIPENVCLPYIEGSKLNFPEIDDSSIAILRK</sequence>
<organism evidence="2">
    <name type="scientific">Ampulex compressa</name>
    <name type="common">Emerald cockroach wasp</name>
    <dbReference type="NCBI Taxonomy" id="860918"/>
    <lineage>
        <taxon>Eukaryota</taxon>
        <taxon>Metazoa</taxon>
        <taxon>Ecdysozoa</taxon>
        <taxon>Arthropoda</taxon>
        <taxon>Hexapoda</taxon>
        <taxon>Insecta</taxon>
        <taxon>Pterygota</taxon>
        <taxon>Neoptera</taxon>
        <taxon>Endopterygota</taxon>
        <taxon>Hymenoptera</taxon>
        <taxon>Apocrita</taxon>
        <taxon>Aculeata</taxon>
        <taxon>Apoidea</taxon>
        <taxon>Ampulicidae</taxon>
        <taxon>Ampulicini</taxon>
        <taxon>Ampulex</taxon>
    </lineage>
</organism>
<dbReference type="EMBL" id="KY563400">
    <property type="protein sequence ID" value="ARK19809.1"/>
    <property type="molecule type" value="mRNA"/>
</dbReference>
<protein>
    <submittedName>
        <fullName evidence="2">Venom protein</fullName>
    </submittedName>
</protein>
<keyword evidence="1" id="KW-0732">Signal</keyword>
<proteinExistence type="evidence at transcript level"/>
<accession>A0A1W6EVR8</accession>
<feature type="chain" id="PRO_5012935850" evidence="1">
    <location>
        <begin position="29"/>
        <end position="82"/>
    </location>
</feature>
<evidence type="ECO:0000313" key="2">
    <source>
        <dbReference type="EMBL" id="ARK19809.1"/>
    </source>
</evidence>
<name>A0A1W6EVR8_AMPCP</name>